<keyword evidence="2" id="KW-1185">Reference proteome</keyword>
<comment type="caution">
    <text evidence="1">The sequence shown here is derived from an EMBL/GenBank/DDBJ whole genome shotgun (WGS) entry which is preliminary data.</text>
</comment>
<evidence type="ECO:0000313" key="1">
    <source>
        <dbReference type="EMBL" id="MCH7411510.1"/>
    </source>
</evidence>
<dbReference type="Proteomes" id="UP001165489">
    <property type="component" value="Unassembled WGS sequence"/>
</dbReference>
<name>A0ABS9V5U3_9BACT</name>
<gene>
    <name evidence="1" type="ORF">MM239_19130</name>
</gene>
<proteinExistence type="predicted"/>
<dbReference type="RefSeq" id="WP_241349942.1">
    <property type="nucleotide sequence ID" value="NZ_JAKZGP010000082.1"/>
</dbReference>
<sequence length="75" mass="8245">MEKTCSNCNHWQPEAPVVAKKENYGECNKLSHIDSKMDPDYIIPVLNNGKPLDADAKAVEFITGASFGCNQFAEA</sequence>
<reference evidence="1" key="1">
    <citation type="submission" date="2022-03" db="EMBL/GenBank/DDBJ databases">
        <title>De novo assembled genomes of Belliella spp. (Cyclobacteriaceae) strains.</title>
        <authorList>
            <person name="Szabo A."/>
            <person name="Korponai K."/>
            <person name="Felfoldi T."/>
        </authorList>
    </citation>
    <scope>NUCLEOTIDE SEQUENCE</scope>
    <source>
        <strain evidence="1">DSM 111904</strain>
    </source>
</reference>
<organism evidence="1 2">
    <name type="scientific">Belliella filtrata</name>
    <dbReference type="NCBI Taxonomy" id="2923435"/>
    <lineage>
        <taxon>Bacteria</taxon>
        <taxon>Pseudomonadati</taxon>
        <taxon>Bacteroidota</taxon>
        <taxon>Cytophagia</taxon>
        <taxon>Cytophagales</taxon>
        <taxon>Cyclobacteriaceae</taxon>
        <taxon>Belliella</taxon>
    </lineage>
</organism>
<protein>
    <submittedName>
        <fullName evidence="1">Uncharacterized protein</fullName>
    </submittedName>
</protein>
<dbReference type="EMBL" id="JAKZGP010000082">
    <property type="protein sequence ID" value="MCH7411510.1"/>
    <property type="molecule type" value="Genomic_DNA"/>
</dbReference>
<accession>A0ABS9V5U3</accession>
<evidence type="ECO:0000313" key="2">
    <source>
        <dbReference type="Proteomes" id="UP001165489"/>
    </source>
</evidence>